<name>A0A841MY60_9BACT</name>
<evidence type="ECO:0000256" key="6">
    <source>
        <dbReference type="SAM" id="Phobius"/>
    </source>
</evidence>
<accession>A0A841MY60</accession>
<evidence type="ECO:0000313" key="7">
    <source>
        <dbReference type="EMBL" id="MBB6328976.1"/>
    </source>
</evidence>
<reference evidence="7 8" key="1">
    <citation type="submission" date="2020-08" db="EMBL/GenBank/DDBJ databases">
        <title>Genomic Encyclopedia of Type Strains, Phase IV (KMG-IV): sequencing the most valuable type-strain genomes for metagenomic binning, comparative biology and taxonomic classification.</title>
        <authorList>
            <person name="Goeker M."/>
        </authorList>
    </citation>
    <scope>NUCLEOTIDE SEQUENCE [LARGE SCALE GENOMIC DNA]</scope>
    <source>
        <strain evidence="7 8">DSM 102044</strain>
    </source>
</reference>
<feature type="transmembrane region" description="Helical" evidence="6">
    <location>
        <begin position="12"/>
        <end position="38"/>
    </location>
</feature>
<evidence type="ECO:0000256" key="5">
    <source>
        <dbReference type="ARBA" id="ARBA00023136"/>
    </source>
</evidence>
<proteinExistence type="predicted"/>
<comment type="subcellular location">
    <subcellularLocation>
        <location evidence="1">Cell membrane</location>
        <topology evidence="1">Multi-pass membrane protein</topology>
    </subcellularLocation>
</comment>
<dbReference type="RefSeq" id="WP_184498618.1">
    <property type="nucleotide sequence ID" value="NZ_JACIJO010000006.1"/>
</dbReference>
<evidence type="ECO:0000256" key="1">
    <source>
        <dbReference type="ARBA" id="ARBA00004651"/>
    </source>
</evidence>
<feature type="transmembrane region" description="Helical" evidence="6">
    <location>
        <begin position="58"/>
        <end position="80"/>
    </location>
</feature>
<evidence type="ECO:0000256" key="2">
    <source>
        <dbReference type="ARBA" id="ARBA00022475"/>
    </source>
</evidence>
<dbReference type="InterPro" id="IPR020948">
    <property type="entry name" value="P_starv_induced_PsiE-like"/>
</dbReference>
<protein>
    <submittedName>
        <fullName evidence="7">Uncharacterized membrane protein (DUF373 family)</fullName>
    </submittedName>
</protein>
<evidence type="ECO:0000313" key="8">
    <source>
        <dbReference type="Proteomes" id="UP000588604"/>
    </source>
</evidence>
<dbReference type="AlphaFoldDB" id="A0A841MY60"/>
<keyword evidence="4 6" id="KW-1133">Transmembrane helix</keyword>
<feature type="transmembrane region" description="Helical" evidence="6">
    <location>
        <begin position="92"/>
        <end position="110"/>
    </location>
</feature>
<gene>
    <name evidence="7" type="ORF">FHS59_004640</name>
</gene>
<evidence type="ECO:0000256" key="4">
    <source>
        <dbReference type="ARBA" id="ARBA00022989"/>
    </source>
</evidence>
<keyword evidence="3 6" id="KW-0812">Transmembrane</keyword>
<dbReference type="EMBL" id="JACIJO010000006">
    <property type="protein sequence ID" value="MBB6328976.1"/>
    <property type="molecule type" value="Genomic_DNA"/>
</dbReference>
<organism evidence="7 8">
    <name type="scientific">Algoriphagus iocasae</name>
    <dbReference type="NCBI Taxonomy" id="1836499"/>
    <lineage>
        <taxon>Bacteria</taxon>
        <taxon>Pseudomonadati</taxon>
        <taxon>Bacteroidota</taxon>
        <taxon>Cytophagia</taxon>
        <taxon>Cytophagales</taxon>
        <taxon>Cyclobacteriaceae</taxon>
        <taxon>Algoriphagus</taxon>
    </lineage>
</organism>
<dbReference type="GO" id="GO:0005886">
    <property type="term" value="C:plasma membrane"/>
    <property type="evidence" value="ECO:0007669"/>
    <property type="project" value="UniProtKB-SubCell"/>
</dbReference>
<feature type="transmembrane region" description="Helical" evidence="6">
    <location>
        <begin position="122"/>
        <end position="139"/>
    </location>
</feature>
<keyword evidence="2" id="KW-1003">Cell membrane</keyword>
<keyword evidence="5 6" id="KW-0472">Membrane</keyword>
<keyword evidence="8" id="KW-1185">Reference proteome</keyword>
<evidence type="ECO:0000256" key="3">
    <source>
        <dbReference type="ARBA" id="ARBA00022692"/>
    </source>
</evidence>
<comment type="caution">
    <text evidence="7">The sequence shown here is derived from an EMBL/GenBank/DDBJ whole genome shotgun (WGS) entry which is preliminary data.</text>
</comment>
<sequence length="152" mass="16857">MKIVSSLIHLTIRILIGFLIVLLVVSILELGGLIIRVILSSDAILNFSENVLNKNRLFLSKVQGLISAVLLITILVELILSLVEYLKEGSANYVKIIVEIALIALLRHLLGIDVEHVETETLFGISSLLLVLGGFYYLLKKLPIDENNLTKK</sequence>
<dbReference type="Proteomes" id="UP000588604">
    <property type="component" value="Unassembled WGS sequence"/>
</dbReference>
<dbReference type="Pfam" id="PF06146">
    <property type="entry name" value="PsiE"/>
    <property type="match status" value="1"/>
</dbReference>